<protein>
    <submittedName>
        <fullName evidence="3">Prevent-host-death protein</fullName>
    </submittedName>
</protein>
<dbReference type="AlphaFoldDB" id="A0A0W1JFJ7"/>
<evidence type="ECO:0000313" key="4">
    <source>
        <dbReference type="Proteomes" id="UP000054623"/>
    </source>
</evidence>
<dbReference type="PANTHER" id="PTHR34107">
    <property type="entry name" value="SLL0198 PROTEIN-RELATED"/>
    <property type="match status" value="1"/>
</dbReference>
<accession>A0A0W1JFJ7</accession>
<dbReference type="Pfam" id="PF02604">
    <property type="entry name" value="PhdYeFM_antitox"/>
    <property type="match status" value="1"/>
</dbReference>
<dbReference type="OrthoDB" id="9798254at2"/>
<dbReference type="Proteomes" id="UP000054623">
    <property type="component" value="Unassembled WGS sequence"/>
</dbReference>
<dbReference type="InterPro" id="IPR011335">
    <property type="entry name" value="Restrct_endonuc-II-like"/>
</dbReference>
<dbReference type="InterPro" id="IPR036165">
    <property type="entry name" value="YefM-like_sf"/>
</dbReference>
<reference evidence="3 4" key="1">
    <citation type="submission" date="2015-12" db="EMBL/GenBank/DDBJ databases">
        <title>Draft Genome Sequence of Desulfitobacterium hafniense Strain DH, a Sulfate-reducing Bacterium Isolated from Paddy Soils.</title>
        <authorList>
            <person name="Bao P."/>
            <person name="Zhang X."/>
            <person name="Li G."/>
        </authorList>
    </citation>
    <scope>NUCLEOTIDE SEQUENCE [LARGE SCALE GENOMIC DNA]</scope>
    <source>
        <strain evidence="3 4">DH</strain>
    </source>
</reference>
<proteinExistence type="inferred from homology"/>
<gene>
    <name evidence="3" type="ORF">AT727_07375</name>
</gene>
<dbReference type="Gene3D" id="3.90.1570.10">
    <property type="entry name" value="tt1808, chain A"/>
    <property type="match status" value="1"/>
</dbReference>
<dbReference type="SUPFAM" id="SSF143120">
    <property type="entry name" value="YefM-like"/>
    <property type="match status" value="1"/>
</dbReference>
<dbReference type="RefSeq" id="WP_058491596.1">
    <property type="nucleotide sequence ID" value="NZ_LOCK01000039.1"/>
</dbReference>
<dbReference type="PANTHER" id="PTHR34107:SF4">
    <property type="entry name" value="SLL1222 PROTEIN"/>
    <property type="match status" value="1"/>
</dbReference>
<dbReference type="EMBL" id="LOCK01000039">
    <property type="protein sequence ID" value="KTE90404.1"/>
    <property type="molecule type" value="Genomic_DNA"/>
</dbReference>
<dbReference type="InterPro" id="IPR006442">
    <property type="entry name" value="Antitoxin_Phd/YefM"/>
</dbReference>
<dbReference type="NCBIfam" id="TIGR01552">
    <property type="entry name" value="phd_fam"/>
    <property type="match status" value="1"/>
</dbReference>
<dbReference type="Pfam" id="PF05685">
    <property type="entry name" value="Uma2"/>
    <property type="match status" value="1"/>
</dbReference>
<feature type="domain" description="Putative restriction endonuclease" evidence="2">
    <location>
        <begin position="65"/>
        <end position="219"/>
    </location>
</feature>
<evidence type="ECO:0000256" key="1">
    <source>
        <dbReference type="ARBA" id="ARBA00009981"/>
    </source>
</evidence>
<comment type="caution">
    <text evidence="3">The sequence shown here is derived from an EMBL/GenBank/DDBJ whole genome shotgun (WGS) entry which is preliminary data.</text>
</comment>
<sequence>MRVPSTEVQNNFGKYLKFVEVHEEIIVTKNGRDIARILPCDDPHKSLVAEEAAEYQTRGGRVTYEEFLELVESSDQRFELIDGVIYNLASPSYEHQYAVNEIHGAFYNWFKHKKCISLTSPFDVTFFKAEDNICVVQPDIIIICDQDNMDKKGKYKGVPTLVVEVLSMSTRSKDLIKKLELYRQCGVKEYWMVDPKNKLINVYVLEQKEIADIRAFQKGAHEYAESVCFSGLKVELAEVFLSVGR</sequence>
<dbReference type="CDD" id="cd06260">
    <property type="entry name" value="DUF820-like"/>
    <property type="match status" value="1"/>
</dbReference>
<dbReference type="InterPro" id="IPR008538">
    <property type="entry name" value="Uma2"/>
</dbReference>
<organism evidence="3 4">
    <name type="scientific">Desulfitobacterium hafniense</name>
    <name type="common">Desulfitobacterium frappieri</name>
    <dbReference type="NCBI Taxonomy" id="49338"/>
    <lineage>
        <taxon>Bacteria</taxon>
        <taxon>Bacillati</taxon>
        <taxon>Bacillota</taxon>
        <taxon>Clostridia</taxon>
        <taxon>Eubacteriales</taxon>
        <taxon>Desulfitobacteriaceae</taxon>
        <taxon>Desulfitobacterium</taxon>
    </lineage>
</organism>
<evidence type="ECO:0000259" key="2">
    <source>
        <dbReference type="Pfam" id="PF05685"/>
    </source>
</evidence>
<evidence type="ECO:0000313" key="3">
    <source>
        <dbReference type="EMBL" id="KTE90404.1"/>
    </source>
</evidence>
<dbReference type="InterPro" id="IPR012296">
    <property type="entry name" value="Nuclease_put_TT1808"/>
</dbReference>
<name>A0A0W1JFJ7_DESHA</name>
<comment type="similarity">
    <text evidence="1">Belongs to the phD/YefM antitoxin family.</text>
</comment>
<dbReference type="SUPFAM" id="SSF52980">
    <property type="entry name" value="Restriction endonuclease-like"/>
    <property type="match status" value="1"/>
</dbReference>